<evidence type="ECO:0000313" key="1">
    <source>
        <dbReference type="EMBL" id="SVB08823.1"/>
    </source>
</evidence>
<proteinExistence type="predicted"/>
<organism evidence="1">
    <name type="scientific">marine metagenome</name>
    <dbReference type="NCBI Taxonomy" id="408172"/>
    <lineage>
        <taxon>unclassified sequences</taxon>
        <taxon>metagenomes</taxon>
        <taxon>ecological metagenomes</taxon>
    </lineage>
</organism>
<reference evidence="1" key="1">
    <citation type="submission" date="2018-05" db="EMBL/GenBank/DDBJ databases">
        <authorList>
            <person name="Lanie J.A."/>
            <person name="Ng W.-L."/>
            <person name="Kazmierczak K.M."/>
            <person name="Andrzejewski T.M."/>
            <person name="Davidsen T.M."/>
            <person name="Wayne K.J."/>
            <person name="Tettelin H."/>
            <person name="Glass J.I."/>
            <person name="Rusch D."/>
            <person name="Podicherti R."/>
            <person name="Tsui H.-C.T."/>
            <person name="Winkler M.E."/>
        </authorList>
    </citation>
    <scope>NUCLEOTIDE SEQUENCE</scope>
</reference>
<protein>
    <submittedName>
        <fullName evidence="1">Uncharacterized protein</fullName>
    </submittedName>
</protein>
<sequence>MTTIAVREMGQAVEEAEAVVAEAAIESSLVEAGPVCAHYRVIEPANGPVGQRTCQHCLEVRDFKNFFDSYHQDDE</sequence>
<gene>
    <name evidence="1" type="ORF">METZ01_LOCUS161677</name>
</gene>
<accession>A0A382B6C1</accession>
<name>A0A382B6C1_9ZZZZ</name>
<dbReference type="EMBL" id="UINC01028222">
    <property type="protein sequence ID" value="SVB08823.1"/>
    <property type="molecule type" value="Genomic_DNA"/>
</dbReference>
<dbReference type="AlphaFoldDB" id="A0A382B6C1"/>